<dbReference type="Proteomes" id="UP000325577">
    <property type="component" value="Linkage Group LG20"/>
</dbReference>
<dbReference type="EMBL" id="CM018044">
    <property type="protein sequence ID" value="KAA8529881.1"/>
    <property type="molecule type" value="Genomic_DNA"/>
</dbReference>
<organism evidence="1 2">
    <name type="scientific">Nyssa sinensis</name>
    <dbReference type="NCBI Taxonomy" id="561372"/>
    <lineage>
        <taxon>Eukaryota</taxon>
        <taxon>Viridiplantae</taxon>
        <taxon>Streptophyta</taxon>
        <taxon>Embryophyta</taxon>
        <taxon>Tracheophyta</taxon>
        <taxon>Spermatophyta</taxon>
        <taxon>Magnoliopsida</taxon>
        <taxon>eudicotyledons</taxon>
        <taxon>Gunneridae</taxon>
        <taxon>Pentapetalae</taxon>
        <taxon>asterids</taxon>
        <taxon>Cornales</taxon>
        <taxon>Nyssaceae</taxon>
        <taxon>Nyssa</taxon>
    </lineage>
</organism>
<accession>A0A5J5AL13</accession>
<evidence type="ECO:0000313" key="2">
    <source>
        <dbReference type="Proteomes" id="UP000325577"/>
    </source>
</evidence>
<proteinExistence type="predicted"/>
<sequence>MFNVVEINQSLSLWLHPDDASLSIWLHLDEEIRYMILIPYLGVARVGDSLNFEACMDISYLLYEKEKTSTLYSSPRFLAASILDRRGRSDLLHFH</sequence>
<keyword evidence="2" id="KW-1185">Reference proteome</keyword>
<gene>
    <name evidence="1" type="ORF">F0562_034514</name>
</gene>
<name>A0A5J5AL13_9ASTE</name>
<dbReference type="OrthoDB" id="1923367at2759"/>
<dbReference type="AlphaFoldDB" id="A0A5J5AL13"/>
<reference evidence="1 2" key="1">
    <citation type="submission" date="2019-09" db="EMBL/GenBank/DDBJ databases">
        <title>A chromosome-level genome assembly of the Chinese tupelo Nyssa sinensis.</title>
        <authorList>
            <person name="Yang X."/>
            <person name="Kang M."/>
            <person name="Yang Y."/>
            <person name="Xiong H."/>
            <person name="Wang M."/>
            <person name="Zhang Z."/>
            <person name="Wang Z."/>
            <person name="Wu H."/>
            <person name="Ma T."/>
            <person name="Liu J."/>
            <person name="Xi Z."/>
        </authorList>
    </citation>
    <scope>NUCLEOTIDE SEQUENCE [LARGE SCALE GENOMIC DNA]</scope>
    <source>
        <strain evidence="1">J267</strain>
        <tissue evidence="1">Leaf</tissue>
    </source>
</reference>
<protein>
    <submittedName>
        <fullName evidence="1">Uncharacterized protein</fullName>
    </submittedName>
</protein>
<evidence type="ECO:0000313" key="1">
    <source>
        <dbReference type="EMBL" id="KAA8529881.1"/>
    </source>
</evidence>